<protein>
    <submittedName>
        <fullName evidence="2">Putative acetyltransferase</fullName>
    </submittedName>
</protein>
<evidence type="ECO:0000313" key="2">
    <source>
        <dbReference type="EMBL" id="SLN60159.1"/>
    </source>
</evidence>
<organism evidence="2 3">
    <name type="scientific">Roseivivax jejudonensis</name>
    <dbReference type="NCBI Taxonomy" id="1529041"/>
    <lineage>
        <taxon>Bacteria</taxon>
        <taxon>Pseudomonadati</taxon>
        <taxon>Pseudomonadota</taxon>
        <taxon>Alphaproteobacteria</taxon>
        <taxon>Rhodobacterales</taxon>
        <taxon>Roseobacteraceae</taxon>
        <taxon>Roseivivax</taxon>
    </lineage>
</organism>
<keyword evidence="2" id="KW-0808">Transferase</keyword>
<dbReference type="CDD" id="cd04301">
    <property type="entry name" value="NAT_SF"/>
    <property type="match status" value="1"/>
</dbReference>
<keyword evidence="3" id="KW-1185">Reference proteome</keyword>
<name>A0A1X6ZSH8_9RHOB</name>
<dbReference type="InterPro" id="IPR000182">
    <property type="entry name" value="GNAT_dom"/>
</dbReference>
<dbReference type="Gene3D" id="3.40.630.30">
    <property type="match status" value="1"/>
</dbReference>
<dbReference type="AlphaFoldDB" id="A0A1X6ZSH8"/>
<reference evidence="2 3" key="1">
    <citation type="submission" date="2017-03" db="EMBL/GenBank/DDBJ databases">
        <authorList>
            <person name="Afonso C.L."/>
            <person name="Miller P.J."/>
            <person name="Scott M.A."/>
            <person name="Spackman E."/>
            <person name="Goraichik I."/>
            <person name="Dimitrov K.M."/>
            <person name="Suarez D.L."/>
            <person name="Swayne D.E."/>
        </authorList>
    </citation>
    <scope>NUCLEOTIDE SEQUENCE [LARGE SCALE GENOMIC DNA]</scope>
    <source>
        <strain evidence="2 3">CECT 8625</strain>
    </source>
</reference>
<dbReference type="PROSITE" id="PS51186">
    <property type="entry name" value="GNAT"/>
    <property type="match status" value="1"/>
</dbReference>
<dbReference type="Proteomes" id="UP000193570">
    <property type="component" value="Unassembled WGS sequence"/>
</dbReference>
<dbReference type="RefSeq" id="WP_085792713.1">
    <property type="nucleotide sequence ID" value="NZ_FWFK01000005.1"/>
</dbReference>
<dbReference type="InterPro" id="IPR016181">
    <property type="entry name" value="Acyl_CoA_acyltransferase"/>
</dbReference>
<dbReference type="SUPFAM" id="SSF55729">
    <property type="entry name" value="Acyl-CoA N-acyltransferases (Nat)"/>
    <property type="match status" value="1"/>
</dbReference>
<feature type="domain" description="N-acetyltransferase" evidence="1">
    <location>
        <begin position="4"/>
        <end position="149"/>
    </location>
</feature>
<sequence length="151" mass="16393">MTGPWLRPARPTDAGGIAAILSDWTDSTPWVPRVQSRAEDLALAGAMVERGWVTLADTGAEHAAIAGFIARDAETVHALYVAPWARGHGLGARLLDGAMATAPHLTLWTFEANLSARRFYARQGFVEVARTDGANDEGLPDIQYRWNRRAA</sequence>
<evidence type="ECO:0000259" key="1">
    <source>
        <dbReference type="PROSITE" id="PS51186"/>
    </source>
</evidence>
<gene>
    <name evidence="2" type="ORF">ROJ8625_03051</name>
</gene>
<accession>A0A1X6ZSH8</accession>
<dbReference type="EMBL" id="FWFK01000005">
    <property type="protein sequence ID" value="SLN60159.1"/>
    <property type="molecule type" value="Genomic_DNA"/>
</dbReference>
<evidence type="ECO:0000313" key="3">
    <source>
        <dbReference type="Proteomes" id="UP000193570"/>
    </source>
</evidence>
<dbReference type="Pfam" id="PF13673">
    <property type="entry name" value="Acetyltransf_10"/>
    <property type="match status" value="1"/>
</dbReference>
<dbReference type="GO" id="GO:0016747">
    <property type="term" value="F:acyltransferase activity, transferring groups other than amino-acyl groups"/>
    <property type="evidence" value="ECO:0007669"/>
    <property type="project" value="InterPro"/>
</dbReference>
<dbReference type="OrthoDB" id="9797417at2"/>
<proteinExistence type="predicted"/>